<dbReference type="EMBL" id="HBUF01333524">
    <property type="protein sequence ID" value="CAG6697478.1"/>
    <property type="molecule type" value="Transcribed_RNA"/>
</dbReference>
<organism evidence="1">
    <name type="scientific">Cacopsylla melanoneura</name>
    <dbReference type="NCBI Taxonomy" id="428564"/>
    <lineage>
        <taxon>Eukaryota</taxon>
        <taxon>Metazoa</taxon>
        <taxon>Ecdysozoa</taxon>
        <taxon>Arthropoda</taxon>
        <taxon>Hexapoda</taxon>
        <taxon>Insecta</taxon>
        <taxon>Pterygota</taxon>
        <taxon>Neoptera</taxon>
        <taxon>Paraneoptera</taxon>
        <taxon>Hemiptera</taxon>
        <taxon>Sternorrhyncha</taxon>
        <taxon>Psylloidea</taxon>
        <taxon>Psyllidae</taxon>
        <taxon>Psyllinae</taxon>
        <taxon>Cacopsylla</taxon>
    </lineage>
</organism>
<dbReference type="AlphaFoldDB" id="A0A8D8U0Z2"/>
<protein>
    <submittedName>
        <fullName evidence="1">Uncharacterized protein</fullName>
    </submittedName>
</protein>
<accession>A0A8D8U0Z2</accession>
<reference evidence="1" key="1">
    <citation type="submission" date="2021-05" db="EMBL/GenBank/DDBJ databases">
        <authorList>
            <person name="Alioto T."/>
            <person name="Alioto T."/>
            <person name="Gomez Garrido J."/>
        </authorList>
    </citation>
    <scope>NUCLEOTIDE SEQUENCE</scope>
</reference>
<name>A0A8D8U0Z2_9HEMI</name>
<evidence type="ECO:0000313" key="1">
    <source>
        <dbReference type="EMBL" id="CAG6697478.1"/>
    </source>
</evidence>
<sequence>MNNHVFVVLLSTYVEDTPAIILREMIGFPRRLNIGILILCGIGETDIENIQTNTALEEGESNDSVRNFTTLNIYNSPQSSFLCRLEELKEEENVEVFFEQEKKEKEQ</sequence>
<proteinExistence type="predicted"/>